<accession>A0AAW3ZEZ9</accession>
<dbReference type="SUPFAM" id="SSF53448">
    <property type="entry name" value="Nucleotide-diphospho-sugar transferases"/>
    <property type="match status" value="1"/>
</dbReference>
<keyword evidence="9" id="KW-1185">Reference proteome</keyword>
<dbReference type="Pfam" id="PF01128">
    <property type="entry name" value="IspD"/>
    <property type="match status" value="1"/>
</dbReference>
<evidence type="ECO:0000313" key="9">
    <source>
        <dbReference type="Proteomes" id="UP000613768"/>
    </source>
</evidence>
<evidence type="ECO:0000256" key="4">
    <source>
        <dbReference type="ARBA" id="ARBA00022679"/>
    </source>
</evidence>
<keyword evidence="6 7" id="KW-0414">Isoprene biosynthesis</keyword>
<dbReference type="CDD" id="cd02516">
    <property type="entry name" value="CDP-ME_synthetase"/>
    <property type="match status" value="1"/>
</dbReference>
<protein>
    <recommendedName>
        <fullName evidence="7">2-C-methyl-D-erythritol 4-phosphate cytidylyltransferase</fullName>
        <ecNumber evidence="7">2.7.7.60</ecNumber>
    </recommendedName>
    <alternativeName>
        <fullName evidence="7">4-diphosphocytidyl-2C-methyl-D-erythritol synthase</fullName>
    </alternativeName>
    <alternativeName>
        <fullName evidence="7">MEP cytidylyltransferase</fullName>
        <shortName evidence="7">MCT</shortName>
    </alternativeName>
</protein>
<dbReference type="InterPro" id="IPR018294">
    <property type="entry name" value="ISPD_synthase_CS"/>
</dbReference>
<evidence type="ECO:0000256" key="5">
    <source>
        <dbReference type="ARBA" id="ARBA00022695"/>
    </source>
</evidence>
<organism evidence="8 9">
    <name type="scientific">Pseudomarimonas arenosa</name>
    <dbReference type="NCBI Taxonomy" id="2774145"/>
    <lineage>
        <taxon>Bacteria</taxon>
        <taxon>Pseudomonadati</taxon>
        <taxon>Pseudomonadota</taxon>
        <taxon>Gammaproteobacteria</taxon>
        <taxon>Lysobacterales</taxon>
        <taxon>Lysobacteraceae</taxon>
        <taxon>Pseudomarimonas</taxon>
    </lineage>
</organism>
<evidence type="ECO:0000256" key="2">
    <source>
        <dbReference type="ARBA" id="ARBA00004787"/>
    </source>
</evidence>
<dbReference type="PROSITE" id="PS01295">
    <property type="entry name" value="ISPD"/>
    <property type="match status" value="1"/>
</dbReference>
<feature type="site" description="Positions MEP for the nucleophilic attack" evidence="7">
    <location>
        <position position="157"/>
    </location>
</feature>
<comment type="pathway">
    <text evidence="2 7">Isoprenoid biosynthesis; isopentenyl diphosphate biosynthesis via DXP pathway; isopentenyl diphosphate from 1-deoxy-D-xylulose 5-phosphate: step 2/6.</text>
</comment>
<dbReference type="InterPro" id="IPR001228">
    <property type="entry name" value="IspD"/>
</dbReference>
<sequence length="235" mass="25715">MNTMTWVVVPAAGKGVRFGGDLPKQYVQVFGRSLLHHTLTLLCRHPDITGVQVVLARKDQHWPGWREMYGKPIKTCIGGAERADSVLAGLRALPDSVRERDWVLVHDAARPCLPAGDLVRLLELGGSHAVGALLAEPVRDTIKRSNARGESEQTVPRDTLWRAQTPQMFRRATLQRALETALASGLAITDEAMAVERLGLLPLLVEGSSCNLKVTTEDDLAVAEFWLGRLSGRDG</sequence>
<dbReference type="EMBL" id="JACYTR010000004">
    <property type="protein sequence ID" value="MBD8524775.1"/>
    <property type="molecule type" value="Genomic_DNA"/>
</dbReference>
<evidence type="ECO:0000256" key="6">
    <source>
        <dbReference type="ARBA" id="ARBA00023229"/>
    </source>
</evidence>
<feature type="site" description="Transition state stabilizer" evidence="7">
    <location>
        <position position="17"/>
    </location>
</feature>
<feature type="site" description="Positions MEP for the nucleophilic attack" evidence="7">
    <location>
        <position position="213"/>
    </location>
</feature>
<dbReference type="NCBIfam" id="TIGR00453">
    <property type="entry name" value="ispD"/>
    <property type="match status" value="1"/>
</dbReference>
<comment type="caution">
    <text evidence="8">The sequence shown here is derived from an EMBL/GenBank/DDBJ whole genome shotgun (WGS) entry which is preliminary data.</text>
</comment>
<dbReference type="InterPro" id="IPR034683">
    <property type="entry name" value="IspD/TarI"/>
</dbReference>
<proteinExistence type="inferred from homology"/>
<evidence type="ECO:0000256" key="3">
    <source>
        <dbReference type="ARBA" id="ARBA00009789"/>
    </source>
</evidence>
<comment type="catalytic activity">
    <reaction evidence="1 7">
        <text>2-C-methyl-D-erythritol 4-phosphate + CTP + H(+) = 4-CDP-2-C-methyl-D-erythritol + diphosphate</text>
        <dbReference type="Rhea" id="RHEA:13429"/>
        <dbReference type="ChEBI" id="CHEBI:15378"/>
        <dbReference type="ChEBI" id="CHEBI:33019"/>
        <dbReference type="ChEBI" id="CHEBI:37563"/>
        <dbReference type="ChEBI" id="CHEBI:57823"/>
        <dbReference type="ChEBI" id="CHEBI:58262"/>
        <dbReference type="EC" id="2.7.7.60"/>
    </reaction>
</comment>
<dbReference type="PANTHER" id="PTHR32125:SF4">
    <property type="entry name" value="2-C-METHYL-D-ERYTHRITOL 4-PHOSPHATE CYTIDYLYLTRANSFERASE, CHLOROPLASTIC"/>
    <property type="match status" value="1"/>
</dbReference>
<dbReference type="GO" id="GO:0050518">
    <property type="term" value="F:2-C-methyl-D-erythritol 4-phosphate cytidylyltransferase activity"/>
    <property type="evidence" value="ECO:0007669"/>
    <property type="project" value="UniProtKB-UniRule"/>
</dbReference>
<gene>
    <name evidence="7" type="primary">ispD</name>
    <name evidence="8" type="ORF">IFO71_03380</name>
</gene>
<evidence type="ECO:0000256" key="1">
    <source>
        <dbReference type="ARBA" id="ARBA00001282"/>
    </source>
</evidence>
<feature type="site" description="Transition state stabilizer" evidence="7">
    <location>
        <position position="24"/>
    </location>
</feature>
<dbReference type="AlphaFoldDB" id="A0AAW3ZEZ9"/>
<dbReference type="FunFam" id="3.90.550.10:FF:000003">
    <property type="entry name" value="2-C-methyl-D-erythritol 4-phosphate cytidylyltransferase"/>
    <property type="match status" value="1"/>
</dbReference>
<dbReference type="Gene3D" id="3.90.550.10">
    <property type="entry name" value="Spore Coat Polysaccharide Biosynthesis Protein SpsA, Chain A"/>
    <property type="match status" value="1"/>
</dbReference>
<evidence type="ECO:0000313" key="8">
    <source>
        <dbReference type="EMBL" id="MBD8524775.1"/>
    </source>
</evidence>
<comment type="function">
    <text evidence="7">Catalyzes the formation of 4-diphosphocytidyl-2-C-methyl-D-erythritol from CTP and 2-C-methyl-D-erythritol 4-phosphate (MEP).</text>
</comment>
<evidence type="ECO:0000256" key="7">
    <source>
        <dbReference type="HAMAP-Rule" id="MF_00108"/>
    </source>
</evidence>
<dbReference type="PANTHER" id="PTHR32125">
    <property type="entry name" value="2-C-METHYL-D-ERYTHRITOL 4-PHOSPHATE CYTIDYLYLTRANSFERASE, CHLOROPLASTIC"/>
    <property type="match status" value="1"/>
</dbReference>
<dbReference type="GO" id="GO:0019288">
    <property type="term" value="P:isopentenyl diphosphate biosynthetic process, methylerythritol 4-phosphate pathway"/>
    <property type="evidence" value="ECO:0007669"/>
    <property type="project" value="UniProtKB-UniRule"/>
</dbReference>
<comment type="similarity">
    <text evidence="3 7">Belongs to the IspD/TarI cytidylyltransferase family. IspD subfamily.</text>
</comment>
<keyword evidence="5 7" id="KW-0548">Nucleotidyltransferase</keyword>
<keyword evidence="4 7" id="KW-0808">Transferase</keyword>
<dbReference type="InterPro" id="IPR050088">
    <property type="entry name" value="IspD/TarI_cytidylyltransf_bact"/>
</dbReference>
<dbReference type="InterPro" id="IPR029044">
    <property type="entry name" value="Nucleotide-diphossugar_trans"/>
</dbReference>
<dbReference type="EC" id="2.7.7.60" evidence="7"/>
<dbReference type="Proteomes" id="UP000613768">
    <property type="component" value="Unassembled WGS sequence"/>
</dbReference>
<name>A0AAW3ZEZ9_9GAMM</name>
<reference evidence="8 9" key="1">
    <citation type="submission" date="2020-09" db="EMBL/GenBank/DDBJ databases">
        <title>Pseudoxanthomonas sp. CAU 1598 isolated from sand of Yaerae Beach.</title>
        <authorList>
            <person name="Kim W."/>
        </authorList>
    </citation>
    <scope>NUCLEOTIDE SEQUENCE [LARGE SCALE GENOMIC DNA]</scope>
    <source>
        <strain evidence="8 9">CAU 1598</strain>
    </source>
</reference>
<dbReference type="HAMAP" id="MF_00108">
    <property type="entry name" value="IspD"/>
    <property type="match status" value="1"/>
</dbReference>